<evidence type="ECO:0000313" key="3">
    <source>
        <dbReference type="EMBL" id="GGU80578.1"/>
    </source>
</evidence>
<feature type="transmembrane region" description="Helical" evidence="2">
    <location>
        <begin position="132"/>
        <end position="149"/>
    </location>
</feature>
<keyword evidence="2" id="KW-1133">Transmembrane helix</keyword>
<feature type="region of interest" description="Disordered" evidence="1">
    <location>
        <begin position="1"/>
        <end position="60"/>
    </location>
</feature>
<reference evidence="3" key="2">
    <citation type="submission" date="2020-09" db="EMBL/GenBank/DDBJ databases">
        <authorList>
            <person name="Sun Q."/>
            <person name="Ohkuma M."/>
        </authorList>
    </citation>
    <scope>NUCLEOTIDE SEQUENCE</scope>
    <source>
        <strain evidence="3">JCM 4369</strain>
    </source>
</reference>
<keyword evidence="4" id="KW-1185">Reference proteome</keyword>
<evidence type="ECO:0000313" key="4">
    <source>
        <dbReference type="Proteomes" id="UP000618795"/>
    </source>
</evidence>
<reference evidence="3" key="1">
    <citation type="journal article" date="2014" name="Int. J. Syst. Evol. Microbiol.">
        <title>Complete genome sequence of Corynebacterium casei LMG S-19264T (=DSM 44701T), isolated from a smear-ripened cheese.</title>
        <authorList>
            <consortium name="US DOE Joint Genome Institute (JGI-PGF)"/>
            <person name="Walter F."/>
            <person name="Albersmeier A."/>
            <person name="Kalinowski J."/>
            <person name="Ruckert C."/>
        </authorList>
    </citation>
    <scope>NUCLEOTIDE SEQUENCE</scope>
    <source>
        <strain evidence="3">JCM 4369</strain>
    </source>
</reference>
<comment type="caution">
    <text evidence="3">The sequence shown here is derived from an EMBL/GenBank/DDBJ whole genome shotgun (WGS) entry which is preliminary data.</text>
</comment>
<feature type="transmembrane region" description="Helical" evidence="2">
    <location>
        <begin position="66"/>
        <end position="89"/>
    </location>
</feature>
<dbReference type="EMBL" id="BMTD01000002">
    <property type="protein sequence ID" value="GGU80578.1"/>
    <property type="molecule type" value="Genomic_DNA"/>
</dbReference>
<feature type="transmembrane region" description="Helical" evidence="2">
    <location>
        <begin position="101"/>
        <end position="120"/>
    </location>
</feature>
<dbReference type="AlphaFoldDB" id="A0A918M9Q7"/>
<evidence type="ECO:0000256" key="2">
    <source>
        <dbReference type="SAM" id="Phobius"/>
    </source>
</evidence>
<keyword evidence="2" id="KW-0472">Membrane</keyword>
<keyword evidence="2" id="KW-0812">Transmembrane</keyword>
<protein>
    <recommendedName>
        <fullName evidence="5">Integral membrane protein</fullName>
    </recommendedName>
</protein>
<evidence type="ECO:0000256" key="1">
    <source>
        <dbReference type="SAM" id="MobiDB-lite"/>
    </source>
</evidence>
<accession>A0A918M9Q7</accession>
<dbReference type="Proteomes" id="UP000618795">
    <property type="component" value="Unassembled WGS sequence"/>
</dbReference>
<sequence>MTVDTAPRRGGAAPLPGGRPGWLVARSRAPLSGRSHRPRYPAGVSSEQSPAQDTAEAAAGPRPRRLTYAAVLAALEGLALGGGGLWVLVLGLTGSPDDRQQAVTLGITLVVLALLPLLAARGLLLRRSWSRGPAVITQLMALPIAYNLIHADSLAVPAGIALTAVAVAALVLLVNGETTRALGIRGPGRAE</sequence>
<name>A0A918M9Q7_9ACTN</name>
<evidence type="ECO:0008006" key="5">
    <source>
        <dbReference type="Google" id="ProtNLM"/>
    </source>
</evidence>
<feature type="transmembrane region" description="Helical" evidence="2">
    <location>
        <begin position="155"/>
        <end position="175"/>
    </location>
</feature>
<proteinExistence type="predicted"/>
<organism evidence="3 4">
    <name type="scientific">Streptomyces filipinensis</name>
    <dbReference type="NCBI Taxonomy" id="66887"/>
    <lineage>
        <taxon>Bacteria</taxon>
        <taxon>Bacillati</taxon>
        <taxon>Actinomycetota</taxon>
        <taxon>Actinomycetes</taxon>
        <taxon>Kitasatosporales</taxon>
        <taxon>Streptomycetaceae</taxon>
        <taxon>Streptomyces</taxon>
    </lineage>
</organism>
<gene>
    <name evidence="3" type="ORF">GCM10010260_11040</name>
</gene>